<reference evidence="1 2" key="1">
    <citation type="journal article" date="2016" name="Sci. Rep.">
        <title>Metabolic traits of an uncultured archaeal lineage -MSBL1- from brine pools of the Red Sea.</title>
        <authorList>
            <person name="Mwirichia R."/>
            <person name="Alam I."/>
            <person name="Rashid M."/>
            <person name="Vinu M."/>
            <person name="Ba-Alawi W."/>
            <person name="Anthony Kamau A."/>
            <person name="Kamanda Ngugi D."/>
            <person name="Goker M."/>
            <person name="Klenk H.P."/>
            <person name="Bajic V."/>
            <person name="Stingl U."/>
        </authorList>
    </citation>
    <scope>NUCLEOTIDE SEQUENCE [LARGE SCALE GENOMIC DNA]</scope>
    <source>
        <strain evidence="1">SCGC-AAA259I14</strain>
    </source>
</reference>
<dbReference type="EMBL" id="LHXS01000065">
    <property type="protein sequence ID" value="KXA96427.1"/>
    <property type="molecule type" value="Genomic_DNA"/>
</dbReference>
<organism evidence="1 2">
    <name type="scientific">candidate division MSBL1 archaeon SCGC-AAA259I14</name>
    <dbReference type="NCBI Taxonomy" id="1698268"/>
    <lineage>
        <taxon>Archaea</taxon>
        <taxon>Methanobacteriati</taxon>
        <taxon>Methanobacteriota</taxon>
        <taxon>candidate division MSBL1</taxon>
    </lineage>
</organism>
<dbReference type="AlphaFoldDB" id="A0A133UQL8"/>
<proteinExistence type="predicted"/>
<dbReference type="Proteomes" id="UP000070414">
    <property type="component" value="Unassembled WGS sequence"/>
</dbReference>
<sequence length="70" mass="8227">MSVRYKITSRDSLFSFLKSLMGDYQVYGPTENEGPVETSNEYKFDRIYSLDQIALRHPPHYDTAEKVFFP</sequence>
<accession>A0A133UQL8</accession>
<keyword evidence="2" id="KW-1185">Reference proteome</keyword>
<gene>
    <name evidence="1" type="ORF">AKJ38_03315</name>
</gene>
<evidence type="ECO:0000313" key="2">
    <source>
        <dbReference type="Proteomes" id="UP000070414"/>
    </source>
</evidence>
<comment type="caution">
    <text evidence="1">The sequence shown here is derived from an EMBL/GenBank/DDBJ whole genome shotgun (WGS) entry which is preliminary data.</text>
</comment>
<name>A0A133UQL8_9EURY</name>
<protein>
    <submittedName>
        <fullName evidence="1">Uncharacterized protein</fullName>
    </submittedName>
</protein>
<evidence type="ECO:0000313" key="1">
    <source>
        <dbReference type="EMBL" id="KXA96427.1"/>
    </source>
</evidence>